<evidence type="ECO:0000313" key="1">
    <source>
        <dbReference type="EMBL" id="QEL10464.1"/>
    </source>
</evidence>
<keyword evidence="2" id="KW-1185">Reference proteome</keyword>
<proteinExistence type="predicted"/>
<reference evidence="1 2" key="1">
    <citation type="submission" date="2019-08" db="EMBL/GenBank/DDBJ databases">
        <title>Complete genome sequence of Kushneria sp. YCWA18, a halophilic phosphate-solubilizing bacterium isolated from Daqiao saltern in China.</title>
        <authorList>
            <person name="Du G.-X."/>
            <person name="Qu L.-Y."/>
        </authorList>
    </citation>
    <scope>NUCLEOTIDE SEQUENCE [LARGE SCALE GENOMIC DNA]</scope>
    <source>
        <strain evidence="1 2">YCWA18</strain>
    </source>
</reference>
<dbReference type="KEGG" id="kuy:FY550_04465"/>
<name>A0A1S1NUP3_9GAMM</name>
<sequence>MSDVNLAKRSAEILNNCLYANIATSRNDVPWNTPATALPDNELNFYWSSWRLAEHSRNIAANSSIFMTFYDSTRARGTNNLRCLYLQCVAREVSDPEEARKAFGLLYPGESVELTNPLDEGVKRFYCAEPKQAWLNCLSEKELEPDTLKMRTEVPLDELRQALR</sequence>
<organism evidence="1 2">
    <name type="scientific">Kushneria phosphatilytica</name>
    <dbReference type="NCBI Taxonomy" id="657387"/>
    <lineage>
        <taxon>Bacteria</taxon>
        <taxon>Pseudomonadati</taxon>
        <taxon>Pseudomonadota</taxon>
        <taxon>Gammaproteobacteria</taxon>
        <taxon>Oceanospirillales</taxon>
        <taxon>Halomonadaceae</taxon>
        <taxon>Kushneria</taxon>
    </lineage>
</organism>
<dbReference type="OrthoDB" id="9788889at2"/>
<accession>A0A1S1NUP3</accession>
<dbReference type="Gene3D" id="2.30.110.10">
    <property type="entry name" value="Electron Transport, Fmn-binding Protein, Chain A"/>
    <property type="match status" value="1"/>
</dbReference>
<dbReference type="Proteomes" id="UP000322553">
    <property type="component" value="Chromosome"/>
</dbReference>
<protein>
    <submittedName>
        <fullName evidence="1">Uncharacterized protein</fullName>
    </submittedName>
</protein>
<dbReference type="InterPro" id="IPR012349">
    <property type="entry name" value="Split_barrel_FMN-bd"/>
</dbReference>
<dbReference type="RefSeq" id="WP_070975989.1">
    <property type="nucleotide sequence ID" value="NZ_CP043420.1"/>
</dbReference>
<dbReference type="SUPFAM" id="SSF50475">
    <property type="entry name" value="FMN-binding split barrel"/>
    <property type="match status" value="1"/>
</dbReference>
<evidence type="ECO:0000313" key="2">
    <source>
        <dbReference type="Proteomes" id="UP000322553"/>
    </source>
</evidence>
<dbReference type="AlphaFoldDB" id="A0A1S1NUP3"/>
<gene>
    <name evidence="1" type="ORF">FY550_04465</name>
</gene>
<dbReference type="STRING" id="657387.BH688_00720"/>
<dbReference type="EMBL" id="CP043420">
    <property type="protein sequence ID" value="QEL10464.1"/>
    <property type="molecule type" value="Genomic_DNA"/>
</dbReference>